<proteinExistence type="predicted"/>
<organism evidence="2 3">
    <name type="scientific">Tunturiibacter lichenicola</name>
    <dbReference type="NCBI Taxonomy" id="2051959"/>
    <lineage>
        <taxon>Bacteria</taxon>
        <taxon>Pseudomonadati</taxon>
        <taxon>Acidobacteriota</taxon>
        <taxon>Terriglobia</taxon>
        <taxon>Terriglobales</taxon>
        <taxon>Acidobacteriaceae</taxon>
        <taxon>Tunturiibacter</taxon>
    </lineage>
</organism>
<comment type="caution">
    <text evidence="2">The sequence shown here is derived from an EMBL/GenBank/DDBJ whole genome shotgun (WGS) entry which is preliminary data.</text>
</comment>
<sequence length="100" mass="10706">MRVAAIALFLLLAGGSLAAQVNASSASTNLSLPTAMARGHEASKASDVVHPITLSQSYEHYVHEIPLAPDKDQYLKPVYSACQEHLAVKNAVATPWLPRK</sequence>
<feature type="chain" id="PRO_5030609368" evidence="1">
    <location>
        <begin position="19"/>
        <end position="100"/>
    </location>
</feature>
<evidence type="ECO:0000313" key="3">
    <source>
        <dbReference type="Proteomes" id="UP000569092"/>
    </source>
</evidence>
<feature type="signal peptide" evidence="1">
    <location>
        <begin position="1"/>
        <end position="18"/>
    </location>
</feature>
<dbReference type="EMBL" id="JACHDZ010000004">
    <property type="protein sequence ID" value="MBB5344906.1"/>
    <property type="molecule type" value="Genomic_DNA"/>
</dbReference>
<accession>A0A7W8J9E9</accession>
<dbReference type="AlphaFoldDB" id="A0A7W8J9E9"/>
<keyword evidence="1" id="KW-0732">Signal</keyword>
<gene>
    <name evidence="2" type="ORF">HDF10_002892</name>
</gene>
<evidence type="ECO:0000256" key="1">
    <source>
        <dbReference type="SAM" id="SignalP"/>
    </source>
</evidence>
<reference evidence="2 3" key="1">
    <citation type="submission" date="2020-08" db="EMBL/GenBank/DDBJ databases">
        <title>Genomic Encyclopedia of Type Strains, Phase IV (KMG-V): Genome sequencing to study the core and pangenomes of soil and plant-associated prokaryotes.</title>
        <authorList>
            <person name="Whitman W."/>
        </authorList>
    </citation>
    <scope>NUCLEOTIDE SEQUENCE [LARGE SCALE GENOMIC DNA]</scope>
    <source>
        <strain evidence="2 3">M8US30</strain>
    </source>
</reference>
<name>A0A7W8J9E9_9BACT</name>
<dbReference type="Proteomes" id="UP000569092">
    <property type="component" value="Unassembled WGS sequence"/>
</dbReference>
<protein>
    <submittedName>
        <fullName evidence="2">Uncharacterized protein</fullName>
    </submittedName>
</protein>
<evidence type="ECO:0000313" key="2">
    <source>
        <dbReference type="EMBL" id="MBB5344906.1"/>
    </source>
</evidence>